<organism evidence="1 2">
    <name type="scientific">Centaurea solstitialis</name>
    <name type="common">yellow star-thistle</name>
    <dbReference type="NCBI Taxonomy" id="347529"/>
    <lineage>
        <taxon>Eukaryota</taxon>
        <taxon>Viridiplantae</taxon>
        <taxon>Streptophyta</taxon>
        <taxon>Embryophyta</taxon>
        <taxon>Tracheophyta</taxon>
        <taxon>Spermatophyta</taxon>
        <taxon>Magnoliopsida</taxon>
        <taxon>eudicotyledons</taxon>
        <taxon>Gunneridae</taxon>
        <taxon>Pentapetalae</taxon>
        <taxon>asterids</taxon>
        <taxon>campanulids</taxon>
        <taxon>Asterales</taxon>
        <taxon>Asteraceae</taxon>
        <taxon>Carduoideae</taxon>
        <taxon>Cardueae</taxon>
        <taxon>Centaureinae</taxon>
        <taxon>Centaurea</taxon>
    </lineage>
</organism>
<proteinExistence type="predicted"/>
<protein>
    <submittedName>
        <fullName evidence="1">Uncharacterized protein</fullName>
    </submittedName>
</protein>
<dbReference type="AlphaFoldDB" id="A0AA38T895"/>
<reference evidence="1" key="1">
    <citation type="submission" date="2023-03" db="EMBL/GenBank/DDBJ databases">
        <title>Chromosome-scale reference genome and RAD-based genetic map of yellow starthistle (Centaurea solstitialis) reveal putative structural variation and QTLs associated with invader traits.</title>
        <authorList>
            <person name="Reatini B."/>
            <person name="Cang F.A."/>
            <person name="Jiang Q."/>
            <person name="Mckibben M.T.W."/>
            <person name="Barker M.S."/>
            <person name="Rieseberg L.H."/>
            <person name="Dlugosch K.M."/>
        </authorList>
    </citation>
    <scope>NUCLEOTIDE SEQUENCE</scope>
    <source>
        <strain evidence="1">CAN-66</strain>
        <tissue evidence="1">Leaf</tissue>
    </source>
</reference>
<evidence type="ECO:0000313" key="2">
    <source>
        <dbReference type="Proteomes" id="UP001172457"/>
    </source>
</evidence>
<sequence length="253" mass="29146">MRICPQMIRRFNMDKAYMASTPMIGQSDDDEEVFGAGIPYLSTIGALFKLSKSYSNYSDSITLHETFKSVHDTSRVITQSIFCLSGYTINYNKLSTRFNFEVSTTHLDQVRISAVNMGYTTCILDKSQFDQAKMGIEEQAVVMINDFEQVLASPTNKFFSIRNFEQQILKTEQLIAKISNRHHLQERRHYSSRQMHVYTCFDMLPYYSISKQNRVQLLPPTSNLTTGGKMQCCWNLQFGIDWSLKKNPDSSPN</sequence>
<name>A0AA38T895_9ASTR</name>
<keyword evidence="2" id="KW-1185">Reference proteome</keyword>
<evidence type="ECO:0000313" key="1">
    <source>
        <dbReference type="EMBL" id="KAJ9556200.1"/>
    </source>
</evidence>
<comment type="caution">
    <text evidence="1">The sequence shown here is derived from an EMBL/GenBank/DDBJ whole genome shotgun (WGS) entry which is preliminary data.</text>
</comment>
<gene>
    <name evidence="1" type="ORF">OSB04_010814</name>
</gene>
<accession>A0AA38T895</accession>
<dbReference type="EMBL" id="JARYMX010000003">
    <property type="protein sequence ID" value="KAJ9556200.1"/>
    <property type="molecule type" value="Genomic_DNA"/>
</dbReference>
<dbReference type="Proteomes" id="UP001172457">
    <property type="component" value="Chromosome 3"/>
</dbReference>